<dbReference type="AlphaFoldDB" id="A0AAN8SDN3"/>
<evidence type="ECO:0000313" key="2">
    <source>
        <dbReference type="EMBL" id="KAK6645048.1"/>
    </source>
</evidence>
<sequence length="102" mass="11529">MCVRVHIWPNAANPASSGEGLTPTHSTDFENRGARSLSYAFSLEYRKWAFQRNESRDGPKRISVEADSLEGIGKFIEQVGSVRVKWRSHGAVGKERRQGLRR</sequence>
<comment type="caution">
    <text evidence="2">The sequence shown here is derived from an EMBL/GenBank/DDBJ whole genome shotgun (WGS) entry which is preliminary data.</text>
</comment>
<evidence type="ECO:0000256" key="1">
    <source>
        <dbReference type="SAM" id="MobiDB-lite"/>
    </source>
</evidence>
<reference evidence="2 3" key="1">
    <citation type="submission" date="2023-10" db="EMBL/GenBank/DDBJ databases">
        <title>Genomes of two closely related lineages of the louse Polyplax serrata with different host specificities.</title>
        <authorList>
            <person name="Martinu J."/>
            <person name="Tarabai H."/>
            <person name="Stefka J."/>
            <person name="Hypsa V."/>
        </authorList>
    </citation>
    <scope>NUCLEOTIDE SEQUENCE [LARGE SCALE GENOMIC DNA]</scope>
    <source>
        <strain evidence="2">HR10_N</strain>
    </source>
</reference>
<name>A0AAN8SDN3_POLSC</name>
<dbReference type="Proteomes" id="UP001372834">
    <property type="component" value="Unassembled WGS sequence"/>
</dbReference>
<evidence type="ECO:0000313" key="3">
    <source>
        <dbReference type="Proteomes" id="UP001372834"/>
    </source>
</evidence>
<feature type="region of interest" description="Disordered" evidence="1">
    <location>
        <begin position="10"/>
        <end position="29"/>
    </location>
</feature>
<protein>
    <submittedName>
        <fullName evidence="2">Uncharacterized protein</fullName>
    </submittedName>
</protein>
<organism evidence="2 3">
    <name type="scientific">Polyplax serrata</name>
    <name type="common">Common mouse louse</name>
    <dbReference type="NCBI Taxonomy" id="468196"/>
    <lineage>
        <taxon>Eukaryota</taxon>
        <taxon>Metazoa</taxon>
        <taxon>Ecdysozoa</taxon>
        <taxon>Arthropoda</taxon>
        <taxon>Hexapoda</taxon>
        <taxon>Insecta</taxon>
        <taxon>Pterygota</taxon>
        <taxon>Neoptera</taxon>
        <taxon>Paraneoptera</taxon>
        <taxon>Psocodea</taxon>
        <taxon>Troctomorpha</taxon>
        <taxon>Phthiraptera</taxon>
        <taxon>Anoplura</taxon>
        <taxon>Polyplacidae</taxon>
        <taxon>Polyplax</taxon>
    </lineage>
</organism>
<dbReference type="EMBL" id="JAWJWE010000001">
    <property type="protein sequence ID" value="KAK6645048.1"/>
    <property type="molecule type" value="Genomic_DNA"/>
</dbReference>
<proteinExistence type="predicted"/>
<gene>
    <name evidence="2" type="ORF">RUM43_001324</name>
</gene>
<accession>A0AAN8SDN3</accession>